<organism evidence="2 3">
    <name type="scientific">Sphaerobolus stellatus (strain SS14)</name>
    <dbReference type="NCBI Taxonomy" id="990650"/>
    <lineage>
        <taxon>Eukaryota</taxon>
        <taxon>Fungi</taxon>
        <taxon>Dikarya</taxon>
        <taxon>Basidiomycota</taxon>
        <taxon>Agaricomycotina</taxon>
        <taxon>Agaricomycetes</taxon>
        <taxon>Phallomycetidae</taxon>
        <taxon>Geastrales</taxon>
        <taxon>Sphaerobolaceae</taxon>
        <taxon>Sphaerobolus</taxon>
    </lineage>
</organism>
<protein>
    <recommendedName>
        <fullName evidence="1">DDE-1 domain-containing protein</fullName>
    </recommendedName>
</protein>
<keyword evidence="3" id="KW-1185">Reference proteome</keyword>
<dbReference type="GO" id="GO:0003676">
    <property type="term" value="F:nucleic acid binding"/>
    <property type="evidence" value="ECO:0007669"/>
    <property type="project" value="InterPro"/>
</dbReference>
<gene>
    <name evidence="2" type="ORF">M422DRAFT_170109</name>
</gene>
<accession>A0A0C9VMY8</accession>
<proteinExistence type="predicted"/>
<evidence type="ECO:0000313" key="2">
    <source>
        <dbReference type="EMBL" id="KIJ43282.1"/>
    </source>
</evidence>
<dbReference type="AlphaFoldDB" id="A0A0C9VMY8"/>
<evidence type="ECO:0000259" key="1">
    <source>
        <dbReference type="Pfam" id="PF03184"/>
    </source>
</evidence>
<evidence type="ECO:0000313" key="3">
    <source>
        <dbReference type="Proteomes" id="UP000054279"/>
    </source>
</evidence>
<name>A0A0C9VMY8_SPHS4</name>
<reference evidence="2 3" key="1">
    <citation type="submission" date="2014-06" db="EMBL/GenBank/DDBJ databases">
        <title>Evolutionary Origins and Diversification of the Mycorrhizal Mutualists.</title>
        <authorList>
            <consortium name="DOE Joint Genome Institute"/>
            <consortium name="Mycorrhizal Genomics Consortium"/>
            <person name="Kohler A."/>
            <person name="Kuo A."/>
            <person name="Nagy L.G."/>
            <person name="Floudas D."/>
            <person name="Copeland A."/>
            <person name="Barry K.W."/>
            <person name="Cichocki N."/>
            <person name="Veneault-Fourrey C."/>
            <person name="LaButti K."/>
            <person name="Lindquist E.A."/>
            <person name="Lipzen A."/>
            <person name="Lundell T."/>
            <person name="Morin E."/>
            <person name="Murat C."/>
            <person name="Riley R."/>
            <person name="Ohm R."/>
            <person name="Sun H."/>
            <person name="Tunlid A."/>
            <person name="Henrissat B."/>
            <person name="Grigoriev I.V."/>
            <person name="Hibbett D.S."/>
            <person name="Martin F."/>
        </authorList>
    </citation>
    <scope>NUCLEOTIDE SEQUENCE [LARGE SCALE GENOMIC DNA]</scope>
    <source>
        <strain evidence="2 3">SS14</strain>
    </source>
</reference>
<dbReference type="Pfam" id="PF03184">
    <property type="entry name" value="DDE_1"/>
    <property type="match status" value="1"/>
</dbReference>
<dbReference type="EMBL" id="KN837124">
    <property type="protein sequence ID" value="KIJ43282.1"/>
    <property type="molecule type" value="Genomic_DNA"/>
</dbReference>
<feature type="domain" description="DDE-1" evidence="1">
    <location>
        <begin position="82"/>
        <end position="184"/>
    </location>
</feature>
<dbReference type="Proteomes" id="UP000054279">
    <property type="component" value="Unassembled WGS sequence"/>
</dbReference>
<dbReference type="HOGENOM" id="CLU_013929_2_0_1"/>
<dbReference type="OrthoDB" id="3265672at2759"/>
<sequence length="219" mass="23962">MKTARGLDSKHATAFSRETVTHFFTLLKGEVIDPGIPTRNIFNFDEKGIQLGGGHKNIRTKYIFSATDVNRYVKKSDNLVLVTILECVSAVGKSCPPIFVLPKGSVREWVHAAGVGGVVASENGWMDDTICVDWFERVFVPWAKTESDPTYPIIFISDRHGSHETNTICLIAIQNHIKMISPPPLTPCTSGNCSMSTSLCLSSTSGANTVMPSLSVEMR</sequence>
<dbReference type="InterPro" id="IPR004875">
    <property type="entry name" value="DDE_SF_endonuclease_dom"/>
</dbReference>